<comment type="caution">
    <text evidence="1">The sequence shown here is derived from an EMBL/GenBank/DDBJ whole genome shotgun (WGS) entry which is preliminary data.</text>
</comment>
<proteinExistence type="predicted"/>
<keyword evidence="2" id="KW-1185">Reference proteome</keyword>
<sequence>MQSKERGKELYEGLKFEDIRVDVIHSDLSQAQVFLFSLSLAILDCILF</sequence>
<gene>
    <name evidence="1" type="ORF">SLEP1_g39025</name>
</gene>
<evidence type="ECO:0000313" key="2">
    <source>
        <dbReference type="Proteomes" id="UP001054252"/>
    </source>
</evidence>
<name>A0AAV5KYW9_9ROSI</name>
<organism evidence="1 2">
    <name type="scientific">Rubroshorea leprosula</name>
    <dbReference type="NCBI Taxonomy" id="152421"/>
    <lineage>
        <taxon>Eukaryota</taxon>
        <taxon>Viridiplantae</taxon>
        <taxon>Streptophyta</taxon>
        <taxon>Embryophyta</taxon>
        <taxon>Tracheophyta</taxon>
        <taxon>Spermatophyta</taxon>
        <taxon>Magnoliopsida</taxon>
        <taxon>eudicotyledons</taxon>
        <taxon>Gunneridae</taxon>
        <taxon>Pentapetalae</taxon>
        <taxon>rosids</taxon>
        <taxon>malvids</taxon>
        <taxon>Malvales</taxon>
        <taxon>Dipterocarpaceae</taxon>
        <taxon>Rubroshorea</taxon>
    </lineage>
</organism>
<evidence type="ECO:0000313" key="1">
    <source>
        <dbReference type="EMBL" id="GKV30181.1"/>
    </source>
</evidence>
<dbReference type="AlphaFoldDB" id="A0AAV5KYW9"/>
<reference evidence="1 2" key="1">
    <citation type="journal article" date="2021" name="Commun. Biol.">
        <title>The genome of Shorea leprosula (Dipterocarpaceae) highlights the ecological relevance of drought in aseasonal tropical rainforests.</title>
        <authorList>
            <person name="Ng K.K.S."/>
            <person name="Kobayashi M.J."/>
            <person name="Fawcett J.A."/>
            <person name="Hatakeyama M."/>
            <person name="Paape T."/>
            <person name="Ng C.H."/>
            <person name="Ang C.C."/>
            <person name="Tnah L.H."/>
            <person name="Lee C.T."/>
            <person name="Nishiyama T."/>
            <person name="Sese J."/>
            <person name="O'Brien M.J."/>
            <person name="Copetti D."/>
            <person name="Mohd Noor M.I."/>
            <person name="Ong R.C."/>
            <person name="Putra M."/>
            <person name="Sireger I.Z."/>
            <person name="Indrioko S."/>
            <person name="Kosugi Y."/>
            <person name="Izuno A."/>
            <person name="Isagi Y."/>
            <person name="Lee S.L."/>
            <person name="Shimizu K.K."/>
        </authorList>
    </citation>
    <scope>NUCLEOTIDE SEQUENCE [LARGE SCALE GENOMIC DNA]</scope>
    <source>
        <strain evidence="1">214</strain>
    </source>
</reference>
<protein>
    <submittedName>
        <fullName evidence="1">Uncharacterized protein</fullName>
    </submittedName>
</protein>
<dbReference type="EMBL" id="BPVZ01000085">
    <property type="protein sequence ID" value="GKV30181.1"/>
    <property type="molecule type" value="Genomic_DNA"/>
</dbReference>
<accession>A0AAV5KYW9</accession>
<dbReference type="Proteomes" id="UP001054252">
    <property type="component" value="Unassembled WGS sequence"/>
</dbReference>